<dbReference type="InterPro" id="IPR028082">
    <property type="entry name" value="Peripla_BP_I"/>
</dbReference>
<dbReference type="PANTHER" id="PTHR30146:SF109">
    <property type="entry name" value="HTH-TYPE TRANSCRIPTIONAL REGULATOR GALS"/>
    <property type="match status" value="1"/>
</dbReference>
<dbReference type="CDD" id="cd20010">
    <property type="entry name" value="PBP1_AglR-like"/>
    <property type="match status" value="1"/>
</dbReference>
<dbReference type="SUPFAM" id="SSF47413">
    <property type="entry name" value="lambda repressor-like DNA-binding domains"/>
    <property type="match status" value="1"/>
</dbReference>
<reference evidence="6 7" key="1">
    <citation type="submission" date="2016-10" db="EMBL/GenBank/DDBJ databases">
        <authorList>
            <person name="de Groot N.N."/>
        </authorList>
    </citation>
    <scope>NUCLEOTIDE SEQUENCE [LARGE SCALE GENOMIC DNA]</scope>
    <source>
        <strain evidence="6 7">DSM 19547</strain>
    </source>
</reference>
<sequence>MSKGTVSRALNNYADISPATRARVAQAAVELGYAPLAHAQAIRTGRARALGLVLQMEQHDAQRPFLAEFLRGITRAASARNWTLTVATAESEEEGLETYERLIAERKADGFILPRTRWHDPRVALLRAAGCPFVLFGRTADAEAEGCAWYDIRGGAAMQDAVRRLQGFGHRRIGFIGAAPEFTYARKRREGLHAALLKAGLPTDDVLFDEGNATSEDGLAAATRLLAGKPAPTALVCATDTLAVGAVRALRMQGLKPGRDVSVIGYDGAPEGRAADPPLTTYAVDQTAAGARLADILIALIDGTDPESLRETAEATLRPGGTDGPAPQSKRT</sequence>
<proteinExistence type="predicted"/>
<dbReference type="GO" id="GO:0000976">
    <property type="term" value="F:transcription cis-regulatory region binding"/>
    <property type="evidence" value="ECO:0007669"/>
    <property type="project" value="TreeGrafter"/>
</dbReference>
<evidence type="ECO:0000313" key="7">
    <source>
        <dbReference type="Proteomes" id="UP000199356"/>
    </source>
</evidence>
<dbReference type="Pfam" id="PF00532">
    <property type="entry name" value="Peripla_BP_1"/>
    <property type="match status" value="1"/>
</dbReference>
<evidence type="ECO:0000259" key="5">
    <source>
        <dbReference type="PROSITE" id="PS50932"/>
    </source>
</evidence>
<dbReference type="AlphaFoldDB" id="A0A1I5MD56"/>
<evidence type="ECO:0000256" key="1">
    <source>
        <dbReference type="ARBA" id="ARBA00023015"/>
    </source>
</evidence>
<protein>
    <submittedName>
        <fullName evidence="6">Transcriptional regulator, LacI family</fullName>
    </submittedName>
</protein>
<keyword evidence="1" id="KW-0805">Transcription regulation</keyword>
<dbReference type="CDD" id="cd01392">
    <property type="entry name" value="HTH_LacI"/>
    <property type="match status" value="1"/>
</dbReference>
<dbReference type="Pfam" id="PF00356">
    <property type="entry name" value="LacI"/>
    <property type="match status" value="1"/>
</dbReference>
<feature type="region of interest" description="Disordered" evidence="4">
    <location>
        <begin position="309"/>
        <end position="332"/>
    </location>
</feature>
<evidence type="ECO:0000256" key="3">
    <source>
        <dbReference type="ARBA" id="ARBA00023163"/>
    </source>
</evidence>
<dbReference type="InterPro" id="IPR001761">
    <property type="entry name" value="Peripla_BP/Lac1_sug-bd_dom"/>
</dbReference>
<dbReference type="STRING" id="441119.SAMN04488047_102218"/>
<dbReference type="Gene3D" id="1.10.260.40">
    <property type="entry name" value="lambda repressor-like DNA-binding domains"/>
    <property type="match status" value="1"/>
</dbReference>
<dbReference type="Gene3D" id="3.40.50.2300">
    <property type="match status" value="2"/>
</dbReference>
<dbReference type="SUPFAM" id="SSF53822">
    <property type="entry name" value="Periplasmic binding protein-like I"/>
    <property type="match status" value="1"/>
</dbReference>
<evidence type="ECO:0000256" key="4">
    <source>
        <dbReference type="SAM" id="MobiDB-lite"/>
    </source>
</evidence>
<evidence type="ECO:0000313" key="6">
    <source>
        <dbReference type="EMBL" id="SFP07548.1"/>
    </source>
</evidence>
<dbReference type="Proteomes" id="UP000199356">
    <property type="component" value="Unassembled WGS sequence"/>
</dbReference>
<dbReference type="SMART" id="SM00354">
    <property type="entry name" value="HTH_LACI"/>
    <property type="match status" value="1"/>
</dbReference>
<dbReference type="InterPro" id="IPR010982">
    <property type="entry name" value="Lambda_DNA-bd_dom_sf"/>
</dbReference>
<keyword evidence="3" id="KW-0804">Transcription</keyword>
<dbReference type="InterPro" id="IPR000843">
    <property type="entry name" value="HTH_LacI"/>
</dbReference>
<evidence type="ECO:0000256" key="2">
    <source>
        <dbReference type="ARBA" id="ARBA00023125"/>
    </source>
</evidence>
<accession>A0A1I5MD56</accession>
<dbReference type="GO" id="GO:0003700">
    <property type="term" value="F:DNA-binding transcription factor activity"/>
    <property type="evidence" value="ECO:0007669"/>
    <property type="project" value="TreeGrafter"/>
</dbReference>
<feature type="domain" description="HTH lacI-type" evidence="5">
    <location>
        <begin position="1"/>
        <end position="44"/>
    </location>
</feature>
<name>A0A1I5MD56_9RHOB</name>
<dbReference type="PANTHER" id="PTHR30146">
    <property type="entry name" value="LACI-RELATED TRANSCRIPTIONAL REPRESSOR"/>
    <property type="match status" value="1"/>
</dbReference>
<gene>
    <name evidence="6" type="ORF">SAMN04488047_102218</name>
</gene>
<keyword evidence="7" id="KW-1185">Reference proteome</keyword>
<dbReference type="EMBL" id="FOXA01000002">
    <property type="protein sequence ID" value="SFP07548.1"/>
    <property type="molecule type" value="Genomic_DNA"/>
</dbReference>
<dbReference type="PROSITE" id="PS50932">
    <property type="entry name" value="HTH_LACI_2"/>
    <property type="match status" value="1"/>
</dbReference>
<organism evidence="6 7">
    <name type="scientific">Tranquillimonas alkanivorans</name>
    <dbReference type="NCBI Taxonomy" id="441119"/>
    <lineage>
        <taxon>Bacteria</taxon>
        <taxon>Pseudomonadati</taxon>
        <taxon>Pseudomonadota</taxon>
        <taxon>Alphaproteobacteria</taxon>
        <taxon>Rhodobacterales</taxon>
        <taxon>Roseobacteraceae</taxon>
        <taxon>Tranquillimonas</taxon>
    </lineage>
</organism>
<keyword evidence="2" id="KW-0238">DNA-binding</keyword>